<evidence type="ECO:0000256" key="6">
    <source>
        <dbReference type="ARBA" id="ARBA00022843"/>
    </source>
</evidence>
<keyword evidence="4" id="KW-1017">Isopeptide bond</keyword>
<evidence type="ECO:0000256" key="10">
    <source>
        <dbReference type="ARBA" id="ARBA00032947"/>
    </source>
</evidence>
<evidence type="ECO:0000256" key="1">
    <source>
        <dbReference type="ARBA" id="ARBA00004123"/>
    </source>
</evidence>
<keyword evidence="6" id="KW-0832">Ubl conjugation</keyword>
<evidence type="ECO:0000256" key="13">
    <source>
        <dbReference type="ARBA" id="ARBA00093543"/>
    </source>
</evidence>
<comment type="caution">
    <text evidence="15">The sequence shown here is derived from an EMBL/GenBank/DDBJ whole genome shotgun (WGS) entry which is preliminary data.</text>
</comment>
<comment type="function">
    <text evidence="12">Non-catalytic component of the NSL histone acetyltransferase complex, a multiprotein complex that mediates histone H4 acetylation at 'Lys-5'- and 'Lys-8' (H4K5ac and H4K8ac) at transcription start sites and promotes transcription initiation. Required for NSL complex stability and for transcription of intraciliary transport genes in both ciliated and non-ciliated cells by regulating histone H4 acetylation at 'Lys-5'- and 'Lys-12' (H4K5ac and H4K12ac). This is necessary for cilium assembly in ciliated cells and for organization of the microtubule cytoskeleton in non-ciliated cells. Required within the NSL complex to maintain nuclear architecture stability by promoting KAT8-mediated acetylation of lamin LMNA.</text>
</comment>
<evidence type="ECO:0000256" key="9">
    <source>
        <dbReference type="ARBA" id="ARBA00023242"/>
    </source>
</evidence>
<feature type="non-terminal residue" evidence="15">
    <location>
        <position position="1"/>
    </location>
</feature>
<evidence type="ECO:0000256" key="4">
    <source>
        <dbReference type="ARBA" id="ARBA00022499"/>
    </source>
</evidence>
<dbReference type="Proteomes" id="UP000015453">
    <property type="component" value="Unassembled WGS sequence"/>
</dbReference>
<dbReference type="PANTHER" id="PTHR13453">
    <property type="entry name" value="KAT8 REGULATORY NSL COMPLEX SUBUNIT 2"/>
    <property type="match status" value="1"/>
</dbReference>
<name>S8CU09_9LAMI</name>
<dbReference type="PANTHER" id="PTHR13453:SF1">
    <property type="entry name" value="KAT8 REGULATORY NSL COMPLEX SUBUNIT 2"/>
    <property type="match status" value="1"/>
</dbReference>
<accession>S8CU09</accession>
<dbReference type="InterPro" id="IPR025927">
    <property type="entry name" value="Znf_KANL2-like"/>
</dbReference>
<proteinExistence type="predicted"/>
<evidence type="ECO:0000259" key="14">
    <source>
        <dbReference type="Pfam" id="PF13891"/>
    </source>
</evidence>
<evidence type="ECO:0000256" key="12">
    <source>
        <dbReference type="ARBA" id="ARBA00093359"/>
    </source>
</evidence>
<dbReference type="EMBL" id="AUSU01002654">
    <property type="protein sequence ID" value="EPS68346.1"/>
    <property type="molecule type" value="Genomic_DNA"/>
</dbReference>
<evidence type="ECO:0000256" key="7">
    <source>
        <dbReference type="ARBA" id="ARBA00022853"/>
    </source>
</evidence>
<keyword evidence="16" id="KW-1185">Reference proteome</keyword>
<evidence type="ECO:0000256" key="8">
    <source>
        <dbReference type="ARBA" id="ARBA00023128"/>
    </source>
</evidence>
<evidence type="ECO:0000313" key="15">
    <source>
        <dbReference type="EMBL" id="EPS68346.1"/>
    </source>
</evidence>
<evidence type="ECO:0000256" key="11">
    <source>
        <dbReference type="ARBA" id="ARBA00033378"/>
    </source>
</evidence>
<dbReference type="AlphaFoldDB" id="S8CU09"/>
<feature type="non-terminal residue" evidence="15">
    <location>
        <position position="215"/>
    </location>
</feature>
<dbReference type="GO" id="GO:0005634">
    <property type="term" value="C:nucleus"/>
    <property type="evidence" value="ECO:0007669"/>
    <property type="project" value="UniProtKB-SubCell"/>
</dbReference>
<feature type="domain" description="KANL2-like probable zinc-finger" evidence="14">
    <location>
        <begin position="102"/>
        <end position="165"/>
    </location>
</feature>
<keyword evidence="8" id="KW-0496">Mitochondrion</keyword>
<organism evidence="15 16">
    <name type="scientific">Genlisea aurea</name>
    <dbReference type="NCBI Taxonomy" id="192259"/>
    <lineage>
        <taxon>Eukaryota</taxon>
        <taxon>Viridiplantae</taxon>
        <taxon>Streptophyta</taxon>
        <taxon>Embryophyta</taxon>
        <taxon>Tracheophyta</taxon>
        <taxon>Spermatophyta</taxon>
        <taxon>Magnoliopsida</taxon>
        <taxon>eudicotyledons</taxon>
        <taxon>Gunneridae</taxon>
        <taxon>Pentapetalae</taxon>
        <taxon>asterids</taxon>
        <taxon>lamiids</taxon>
        <taxon>Lamiales</taxon>
        <taxon>Lentibulariaceae</taxon>
        <taxon>Genlisea</taxon>
    </lineage>
</organism>
<sequence>EEDVAVSKSENPTLSEDINRRICRINQFSRIYREHYWALMEELKLKHREYYWEYGRSPYVDEEEHEMHRANGIVAAAENSGSGNFVAVRGVANGAAAVSTRCSVHGCKAKAMALTRFCHMHILSDTKQKLYKPCSFSIKSSTTGPILCGKPILKSTVPSYCPLHFQKAEKHMVRALKKAGLNVSSTYKLAPKFHTVIAEYIRQIQLKRRAAQRAN</sequence>
<dbReference type="InterPro" id="IPR026316">
    <property type="entry name" value="NSL2"/>
</dbReference>
<evidence type="ECO:0000256" key="2">
    <source>
        <dbReference type="ARBA" id="ARBA00004173"/>
    </source>
</evidence>
<comment type="subunit">
    <text evidence="13">Component of the NSL complex at least composed of KAT8/MOF, KANSL1, KANSL2, KANSL3, MCRS1, PHF20, OGT1/OGT, WDR5 and HCFC1.</text>
</comment>
<dbReference type="GO" id="GO:0005739">
    <property type="term" value="C:mitochondrion"/>
    <property type="evidence" value="ECO:0007669"/>
    <property type="project" value="UniProtKB-SubCell"/>
</dbReference>
<dbReference type="OrthoDB" id="677315at2759"/>
<evidence type="ECO:0000256" key="3">
    <source>
        <dbReference type="ARBA" id="ARBA00015508"/>
    </source>
</evidence>
<dbReference type="GO" id="GO:0044545">
    <property type="term" value="C:NSL complex"/>
    <property type="evidence" value="ECO:0007669"/>
    <property type="project" value="TreeGrafter"/>
</dbReference>
<protein>
    <recommendedName>
        <fullName evidence="3">KAT8 regulatory NSL complex subunit 2</fullName>
    </recommendedName>
    <alternativeName>
        <fullName evidence="11">NSL complex protein NSL2</fullName>
    </alternativeName>
    <alternativeName>
        <fullName evidence="10">Non-specific lethal 2 homolog</fullName>
    </alternativeName>
</protein>
<comment type="subcellular location">
    <subcellularLocation>
        <location evidence="2">Mitochondrion</location>
    </subcellularLocation>
    <subcellularLocation>
        <location evidence="1">Nucleus</location>
    </subcellularLocation>
</comment>
<keyword evidence="5" id="KW-0597">Phosphoprotein</keyword>
<dbReference type="Pfam" id="PF13891">
    <property type="entry name" value="zf-C3HC3H_KANSL2"/>
    <property type="match status" value="1"/>
</dbReference>
<keyword evidence="7" id="KW-0156">Chromatin regulator</keyword>
<evidence type="ECO:0000313" key="16">
    <source>
        <dbReference type="Proteomes" id="UP000015453"/>
    </source>
</evidence>
<keyword evidence="9" id="KW-0539">Nucleus</keyword>
<evidence type="ECO:0000256" key="5">
    <source>
        <dbReference type="ARBA" id="ARBA00022553"/>
    </source>
</evidence>
<gene>
    <name evidence="15" type="ORF">M569_06427</name>
</gene>
<reference evidence="15 16" key="1">
    <citation type="journal article" date="2013" name="BMC Genomics">
        <title>The miniature genome of a carnivorous plant Genlisea aurea contains a low number of genes and short non-coding sequences.</title>
        <authorList>
            <person name="Leushkin E.V."/>
            <person name="Sutormin R.A."/>
            <person name="Nabieva E.R."/>
            <person name="Penin A.A."/>
            <person name="Kondrashov A.S."/>
            <person name="Logacheva M.D."/>
        </authorList>
    </citation>
    <scope>NUCLEOTIDE SEQUENCE [LARGE SCALE GENOMIC DNA]</scope>
</reference>
<dbReference type="GO" id="GO:0006325">
    <property type="term" value="P:chromatin organization"/>
    <property type="evidence" value="ECO:0007669"/>
    <property type="project" value="UniProtKB-KW"/>
</dbReference>